<reference evidence="3 4" key="1">
    <citation type="submission" date="2018-12" db="EMBL/GenBank/DDBJ databases">
        <authorList>
            <person name="Huynh A."/>
            <person name="Morcos G.S."/>
            <person name="Braun J."/>
            <person name="Danaila R."/>
            <person name="Emelio N."/>
            <person name="Mathyvannan S."/>
            <person name="Miner K."/>
            <person name="Nayak R."/>
            <person name="Norman C."/>
            <person name="Tran V."/>
            <person name="Wang J."/>
            <person name="Moy A."/>
            <person name="deCarvalho T."/>
            <person name="Erill I."/>
            <person name="Caruso S.M."/>
            <person name="Garlena R.A."/>
            <person name="Russell D.A."/>
            <person name="Pope W.H."/>
            <person name="Jacobs-Sera D."/>
            <person name="Hatfull G.F."/>
        </authorList>
    </citation>
    <scope>NUCLEOTIDE SEQUENCE [LARGE SCALE GENOMIC DNA]</scope>
</reference>
<dbReference type="Proteomes" id="UP000290981">
    <property type="component" value="Segment"/>
</dbReference>
<proteinExistence type="predicted"/>
<evidence type="ECO:0000313" key="3">
    <source>
        <dbReference type="EMBL" id="QAX92923.1"/>
    </source>
</evidence>
<feature type="compositionally biased region" description="Basic and acidic residues" evidence="1">
    <location>
        <begin position="48"/>
        <end position="64"/>
    </location>
</feature>
<evidence type="ECO:0000256" key="1">
    <source>
        <dbReference type="SAM" id="MobiDB-lite"/>
    </source>
</evidence>
<evidence type="ECO:0000256" key="2">
    <source>
        <dbReference type="SAM" id="Phobius"/>
    </source>
</evidence>
<keyword evidence="4" id="KW-1185">Reference proteome</keyword>
<name>A0A411AXU4_9VIRU</name>
<dbReference type="KEGG" id="vg:65073110"/>
<sequence>MSETVPNPDANDQPESNPLAGFDFSALSAETVSPEDAPPVFEAPAKPKWWESKKRKARTIEERKARKAPKPMPKAPVGGLRKPLEDMYTGLGMMMMPFDPSCGKVIIDAAPRCAETLDDLAKTNPAVRRILISLVTTSALGAVIMAHAPILMAIAMHHIPALRERQEKMVGEFAEMMANGFTMDQENPESE</sequence>
<keyword evidence="2" id="KW-0812">Transmembrane</keyword>
<organism evidence="3 4">
    <name type="scientific">Streptomyces phage WheeHeim</name>
    <dbReference type="NCBI Taxonomy" id="2500797"/>
    <lineage>
        <taxon>Viruses</taxon>
        <taxon>Varidnaviria</taxon>
        <taxon>Bamfordvirae</taxon>
        <taxon>Preplasmiviricota</taxon>
        <taxon>Prepoliviricotina</taxon>
        <taxon>Tectiliviricetes</taxon>
        <taxon>Kalamavirales</taxon>
        <taxon>Tectiviridae</taxon>
        <taxon>Deltatectivirus</taxon>
        <taxon>Deltatectivirus wheeheim</taxon>
    </lineage>
</organism>
<evidence type="ECO:0000313" key="4">
    <source>
        <dbReference type="Proteomes" id="UP000290981"/>
    </source>
</evidence>
<feature type="region of interest" description="Disordered" evidence="1">
    <location>
        <begin position="1"/>
        <end position="81"/>
    </location>
</feature>
<accession>A0A411AXU4</accession>
<dbReference type="GeneID" id="65073110"/>
<keyword evidence="2" id="KW-1133">Transmembrane helix</keyword>
<keyword evidence="2" id="KW-0472">Membrane</keyword>
<gene>
    <name evidence="3" type="primary">15</name>
    <name evidence="3" type="ORF">SEA_WHEEHEIM_15</name>
</gene>
<dbReference type="RefSeq" id="YP_010084074.1">
    <property type="nucleotide sequence ID" value="NC_055060.1"/>
</dbReference>
<protein>
    <submittedName>
        <fullName evidence="3">Uncharacterized protein</fullName>
    </submittedName>
</protein>
<dbReference type="EMBL" id="MK305890">
    <property type="protein sequence ID" value="QAX92923.1"/>
    <property type="molecule type" value="Genomic_DNA"/>
</dbReference>
<feature type="transmembrane region" description="Helical" evidence="2">
    <location>
        <begin position="130"/>
        <end position="155"/>
    </location>
</feature>